<reference evidence="2" key="1">
    <citation type="submission" date="2014-09" db="EMBL/GenBank/DDBJ databases">
        <authorList>
            <person name="Magalhaes I.L.F."/>
            <person name="Oliveira U."/>
            <person name="Santos F.R."/>
            <person name="Vidigal T.H.D.A."/>
            <person name="Brescovit A.D."/>
            <person name="Santos A.J."/>
        </authorList>
    </citation>
    <scope>NUCLEOTIDE SEQUENCE</scope>
    <source>
        <tissue evidence="2">Shoot tissue taken approximately 20 cm above the soil surface</tissue>
    </source>
</reference>
<protein>
    <submittedName>
        <fullName evidence="2">Uncharacterized protein</fullName>
    </submittedName>
</protein>
<evidence type="ECO:0000313" key="2">
    <source>
        <dbReference type="EMBL" id="JAE17144.1"/>
    </source>
</evidence>
<dbReference type="EMBL" id="GBRH01180752">
    <property type="protein sequence ID" value="JAE17144.1"/>
    <property type="molecule type" value="Transcribed_RNA"/>
</dbReference>
<accession>A0A0A9G119</accession>
<evidence type="ECO:0000256" key="1">
    <source>
        <dbReference type="SAM" id="MobiDB-lite"/>
    </source>
</evidence>
<feature type="region of interest" description="Disordered" evidence="1">
    <location>
        <begin position="1"/>
        <end position="20"/>
    </location>
</feature>
<reference evidence="2" key="2">
    <citation type="journal article" date="2015" name="Data Brief">
        <title>Shoot transcriptome of the giant reed, Arundo donax.</title>
        <authorList>
            <person name="Barrero R.A."/>
            <person name="Guerrero F.D."/>
            <person name="Moolhuijzen P."/>
            <person name="Goolsby J.A."/>
            <person name="Tidwell J."/>
            <person name="Bellgard S.E."/>
            <person name="Bellgard M.I."/>
        </authorList>
    </citation>
    <scope>NUCLEOTIDE SEQUENCE</scope>
    <source>
        <tissue evidence="2">Shoot tissue taken approximately 20 cm above the soil surface</tissue>
    </source>
</reference>
<name>A0A0A9G119_ARUDO</name>
<sequence>MSARRAGWSTRSPSTCRGTRSLRRGRTRCCRRARSRRCSTTSCRCW</sequence>
<proteinExistence type="predicted"/>
<dbReference type="AlphaFoldDB" id="A0A0A9G119"/>
<organism evidence="2">
    <name type="scientific">Arundo donax</name>
    <name type="common">Giant reed</name>
    <name type="synonym">Donax arundinaceus</name>
    <dbReference type="NCBI Taxonomy" id="35708"/>
    <lineage>
        <taxon>Eukaryota</taxon>
        <taxon>Viridiplantae</taxon>
        <taxon>Streptophyta</taxon>
        <taxon>Embryophyta</taxon>
        <taxon>Tracheophyta</taxon>
        <taxon>Spermatophyta</taxon>
        <taxon>Magnoliopsida</taxon>
        <taxon>Liliopsida</taxon>
        <taxon>Poales</taxon>
        <taxon>Poaceae</taxon>
        <taxon>PACMAD clade</taxon>
        <taxon>Arundinoideae</taxon>
        <taxon>Arundineae</taxon>
        <taxon>Arundo</taxon>
    </lineage>
</organism>